<comment type="function">
    <text evidence="7">Component of the eukaryotic translation initiation factor 3 (eIF-3) complex, which is involved in protein synthesis of a specialized repertoire of mRNAs and, together with other initiation factors, stimulates binding of mRNA and methionyl-tRNAi to the 40S ribosome. The eIF-3 complex specifically targets and initiates translation of a subset of mRNAs involved in cell proliferation. Component of the COP9 signalosome complex (CSN), a complex involved in various cellular and developmental processes. The CSN complex is an essential regulator of the ubiquitin (Ubl) conjugation pathway by mediating the deneddylation of the cullin subunits of the SCF-type E3 ligase complexes, leading to decrease the Ubl ligase activity of SCF. The CSN complex plays an essential role in embryogenesis and oogenesis and is required to regulate microtubule stability in the early embryo. Mediates mei-1 targeting for degradation at the meiosis to mitosis transition via deneddylation of cul-3.</text>
</comment>
<keyword evidence="2 8" id="KW-0547">Nucleotide-binding</keyword>
<dbReference type="Pfam" id="PF00579">
    <property type="entry name" value="tRNA-synt_1b"/>
    <property type="match status" value="2"/>
</dbReference>
<sequence length="1201" mass="135549">MLSKCRRFSSILRSFHSFPNYISDLHSRGLLENSYPTDIRNQFTEELKSLPPFAYAGFDPTAESLHIGNLIILVNLLRCSEHRIQPIVLIGGATSKIGDPSGKDEERVLIDADYVVNNSRKITEKCETICGRSPGKLKPIIVNNDEWIGKLTMKEYRKHCESNSFGKMLRMRAIKSRLNDDISFTEFSYQNLQAYDWFYLSQKYGCRFQIGGSDQLGHLDFGAHYIKKRSNEFAAGVCLPLLTDSNGKKLGKSEGGGALWLDSKMTEPSRFHQFFSELSNEDARKLLLKLSLRPLDDLRKTLEENEQEKGVQKLLADELTSLVHGSDWEIVKSVQNIASSKKNPVRSEKSTSKSSTDRKTVPFARYLDDLQRRGLIDHSPNESEFPPFVYAGFPSSSNSLSVSDLSLIVNILRCLKFGLRPIFLVEDGTYAEGSNTSSDNILRQLKSICDRFLSSEQSVEPPIILNNDSWYSEMSTVDYLRNCKQMKLKNILEMYSEVDSVSYGKCSDDTVNAYDWFMVAKEFGCGIVLPPFKDGNSIWLNAKLTSPYHFYQYFAQLPDSEAENLVLKLSLQDTEKIETVLKEHRENLGKWIIQSFLAKEMTKFVHGQEGLEMALRCTKALFSAKRPDLSHLSRDEILQVFGDCTEIRRNEIGTMGQLADRTRKDKVRGSVLMKRGAFSVNSVKVTDPEETFDVSQVVLPNADDLTLVCWGKRKYQLKTLPFTVSVLIPRSNCGSFMSGGVKKAHSKLQLLVLSTYREFLHAAKGRDPSVREHIRDGFRKSANKFETSNVLQIEVKSPAPRRSGPLARMADTRELPVFAFISEWQQLKEIREFLNKSGKVNLSAEGPEEIADNLIEICKQLAFLGTWPASGEVELILNSICSLIVVVPGDRCNAVVSEFTNSVSPKNFKGIGWASNAGHAVRVLSNLFRGYPNYPDIQQMIYKSLVGMCAESRLIGELDCNIEHLNQQFSQWNMPVEGQRELLRMVHHALLIDERADQAAKVMVVLLGTYTDADAATAREDATECVRTAVVDPKSFSFDHLQRLSAVQALQKSDSLMYSALELFISGTLKDYQAFVKKNPNFVKESLRVDETILLKKIRLLTLMSVAETKNEISLDELAGHLDLPADETLEEFIIDAIQVNAISGKINEMSKTLLVSSFQHRMFGREQWTSLQKRLQTLISNLKQSHENISGVNQQIESLA</sequence>
<gene>
    <name evidence="7" type="primary">cif-1</name>
    <name evidence="7" type="synonym">csn-7</name>
    <name evidence="7" type="synonym">eif-3.M</name>
    <name evidence="10" type="ORF">CAUJ_LOCUS15294</name>
</gene>
<dbReference type="GO" id="GO:0071541">
    <property type="term" value="C:eukaryotic translation initiation factor 3 complex, eIF3m"/>
    <property type="evidence" value="ECO:0007669"/>
    <property type="project" value="UniProtKB-UniRule"/>
</dbReference>
<evidence type="ECO:0000256" key="2">
    <source>
        <dbReference type="ARBA" id="ARBA00022741"/>
    </source>
</evidence>
<dbReference type="PANTHER" id="PTHR11766:SF0">
    <property type="entry name" value="TYROSINE--TRNA LIGASE, MITOCHONDRIAL"/>
    <property type="match status" value="1"/>
</dbReference>
<dbReference type="PROSITE" id="PS50250">
    <property type="entry name" value="PCI"/>
    <property type="match status" value="1"/>
</dbReference>
<dbReference type="InterPro" id="IPR001412">
    <property type="entry name" value="aa-tRNA-synth_I_CS"/>
</dbReference>
<keyword evidence="7" id="KW-0963">Cytoplasm</keyword>
<dbReference type="Gene3D" id="3.40.50.620">
    <property type="entry name" value="HUPs"/>
    <property type="match status" value="2"/>
</dbReference>
<dbReference type="SMART" id="SM00088">
    <property type="entry name" value="PINT"/>
    <property type="match status" value="1"/>
</dbReference>
<evidence type="ECO:0000256" key="8">
    <source>
        <dbReference type="RuleBase" id="RU361234"/>
    </source>
</evidence>
<organism evidence="10 11">
    <name type="scientific">Caenorhabditis auriculariae</name>
    <dbReference type="NCBI Taxonomy" id="2777116"/>
    <lineage>
        <taxon>Eukaryota</taxon>
        <taxon>Metazoa</taxon>
        <taxon>Ecdysozoa</taxon>
        <taxon>Nematoda</taxon>
        <taxon>Chromadorea</taxon>
        <taxon>Rhabditida</taxon>
        <taxon>Rhabditina</taxon>
        <taxon>Rhabditomorpha</taxon>
        <taxon>Rhabditoidea</taxon>
        <taxon>Rhabditidae</taxon>
        <taxon>Peloderinae</taxon>
        <taxon>Caenorhabditis</taxon>
    </lineage>
</organism>
<keyword evidence="7" id="KW-0736">Signalosome</keyword>
<keyword evidence="7" id="KW-0896">Oogenesis</keyword>
<evidence type="ECO:0000256" key="1">
    <source>
        <dbReference type="ARBA" id="ARBA00022598"/>
    </source>
</evidence>
<evidence type="ECO:0000256" key="6">
    <source>
        <dbReference type="ARBA" id="ARBA00048248"/>
    </source>
</evidence>
<keyword evidence="11" id="KW-1185">Reference proteome</keyword>
<evidence type="ECO:0000259" key="9">
    <source>
        <dbReference type="PROSITE" id="PS50250"/>
    </source>
</evidence>
<dbReference type="GO" id="GO:0008180">
    <property type="term" value="C:COP9 signalosome"/>
    <property type="evidence" value="ECO:0007669"/>
    <property type="project" value="UniProtKB-UniRule"/>
</dbReference>
<comment type="similarity">
    <text evidence="8">Belongs to the class-I aminoacyl-tRNA synthetase family.</text>
</comment>
<dbReference type="GO" id="GO:0005739">
    <property type="term" value="C:mitochondrion"/>
    <property type="evidence" value="ECO:0007669"/>
    <property type="project" value="TreeGrafter"/>
</dbReference>
<comment type="subunit">
    <text evidence="7">Component of the eukaryotic translation initiation factor 3 (eIF-3) complex. Within the eIF-3 complex, interacts directly with eif-3.F. Component of the CSN complex, composed of csn-1, csn-2, csn-3, csn-4, csn-5, csn-6 and csn-7. Within the CSN complex, interacts directly with csn-1 and csn-4.</text>
</comment>
<dbReference type="GO" id="GO:0016282">
    <property type="term" value="C:eukaryotic 43S preinitiation complex"/>
    <property type="evidence" value="ECO:0007669"/>
    <property type="project" value="UniProtKB-UniRule"/>
</dbReference>
<keyword evidence="4 7" id="KW-0648">Protein biosynthesis</keyword>
<dbReference type="Proteomes" id="UP000835052">
    <property type="component" value="Unassembled WGS sequence"/>
</dbReference>
<dbReference type="GO" id="GO:0001732">
    <property type="term" value="P:formation of cytoplasmic translation initiation complex"/>
    <property type="evidence" value="ECO:0007669"/>
    <property type="project" value="UniProtKB-UniRule"/>
</dbReference>
<keyword evidence="1 8" id="KW-0436">Ligase</keyword>
<dbReference type="PROSITE" id="PS00178">
    <property type="entry name" value="AA_TRNA_LIGASE_I"/>
    <property type="match status" value="1"/>
</dbReference>
<dbReference type="OrthoDB" id="337870at2759"/>
<comment type="caution">
    <text evidence="10">The sequence shown here is derived from an EMBL/GenBank/DDBJ whole genome shotgun (WGS) entry which is preliminary data.</text>
</comment>
<dbReference type="EMBL" id="CAJGYM010000172">
    <property type="protein sequence ID" value="CAD6199391.1"/>
    <property type="molecule type" value="Genomic_DNA"/>
</dbReference>
<dbReference type="InterPro" id="IPR014729">
    <property type="entry name" value="Rossmann-like_a/b/a_fold"/>
</dbReference>
<dbReference type="NCBIfam" id="TIGR00234">
    <property type="entry name" value="tyrS"/>
    <property type="match status" value="1"/>
</dbReference>
<keyword evidence="7" id="KW-0221">Differentiation</keyword>
<dbReference type="Pfam" id="PF01399">
    <property type="entry name" value="PCI"/>
    <property type="match status" value="1"/>
</dbReference>
<dbReference type="PANTHER" id="PTHR11766">
    <property type="entry name" value="TYROSYL-TRNA SYNTHETASE"/>
    <property type="match status" value="1"/>
</dbReference>
<comment type="similarity">
    <text evidence="7">Belongs to the eIF-3 subunit M family.</text>
</comment>
<keyword evidence="7" id="KW-0396">Initiation factor</keyword>
<evidence type="ECO:0000256" key="5">
    <source>
        <dbReference type="ARBA" id="ARBA00023146"/>
    </source>
</evidence>
<comment type="catalytic activity">
    <reaction evidence="6 8">
        <text>tRNA(Tyr) + L-tyrosine + ATP = L-tyrosyl-tRNA(Tyr) + AMP + diphosphate + H(+)</text>
        <dbReference type="Rhea" id="RHEA:10220"/>
        <dbReference type="Rhea" id="RHEA-COMP:9706"/>
        <dbReference type="Rhea" id="RHEA-COMP:9707"/>
        <dbReference type="ChEBI" id="CHEBI:15378"/>
        <dbReference type="ChEBI" id="CHEBI:30616"/>
        <dbReference type="ChEBI" id="CHEBI:33019"/>
        <dbReference type="ChEBI" id="CHEBI:58315"/>
        <dbReference type="ChEBI" id="CHEBI:78442"/>
        <dbReference type="ChEBI" id="CHEBI:78536"/>
        <dbReference type="ChEBI" id="CHEBI:456215"/>
        <dbReference type="EC" id="6.1.1.1"/>
    </reaction>
</comment>
<evidence type="ECO:0000256" key="7">
    <source>
        <dbReference type="HAMAP-Rule" id="MF_03012"/>
    </source>
</evidence>
<dbReference type="GO" id="GO:0000338">
    <property type="term" value="P:protein deneddylation"/>
    <property type="evidence" value="ECO:0007669"/>
    <property type="project" value="UniProtKB-UniRule"/>
</dbReference>
<dbReference type="GO" id="GO:0005524">
    <property type="term" value="F:ATP binding"/>
    <property type="evidence" value="ECO:0007669"/>
    <property type="project" value="UniProtKB-KW"/>
</dbReference>
<evidence type="ECO:0000313" key="11">
    <source>
        <dbReference type="Proteomes" id="UP000835052"/>
    </source>
</evidence>
<proteinExistence type="inferred from homology"/>
<dbReference type="PRINTS" id="PR01040">
    <property type="entry name" value="TRNASYNTHTYR"/>
</dbReference>
<dbReference type="InterPro" id="IPR000717">
    <property type="entry name" value="PCI_dom"/>
</dbReference>
<dbReference type="SUPFAM" id="SSF52374">
    <property type="entry name" value="Nucleotidylyl transferase"/>
    <property type="match status" value="2"/>
</dbReference>
<evidence type="ECO:0000256" key="4">
    <source>
        <dbReference type="ARBA" id="ARBA00022917"/>
    </source>
</evidence>
<feature type="domain" description="PCI" evidence="9">
    <location>
        <begin position="998"/>
        <end position="1161"/>
    </location>
</feature>
<dbReference type="GO" id="GO:0004831">
    <property type="term" value="F:tyrosine-tRNA ligase activity"/>
    <property type="evidence" value="ECO:0007669"/>
    <property type="project" value="UniProtKB-EC"/>
</dbReference>
<accession>A0A8S1HVK8</accession>
<dbReference type="GO" id="GO:0003743">
    <property type="term" value="F:translation initiation factor activity"/>
    <property type="evidence" value="ECO:0007669"/>
    <property type="project" value="UniProtKB-UniRule"/>
</dbReference>
<protein>
    <recommendedName>
        <fullName evidence="7">COP9/Signalosome and eIF3 complex-shared subunit 1</fullName>
    </recommendedName>
    <alternativeName>
        <fullName evidence="7">COP9 signalosome complex subunit 7</fullName>
        <shortName evidence="7">Signalosome subunit 7</shortName>
    </alternativeName>
    <alternativeName>
        <fullName evidence="7">Eukaryotic translation initiation factor 3 subunit M</fullName>
        <shortName evidence="7">eIF3m</shortName>
    </alternativeName>
</protein>
<keyword evidence="7" id="KW-0217">Developmental protein</keyword>
<keyword evidence="3 8" id="KW-0067">ATP-binding</keyword>
<dbReference type="GO" id="GO:0033290">
    <property type="term" value="C:eukaryotic 48S preinitiation complex"/>
    <property type="evidence" value="ECO:0007669"/>
    <property type="project" value="UniProtKB-UniRule"/>
</dbReference>
<dbReference type="InterPro" id="IPR002307">
    <property type="entry name" value="Tyr-tRNA-ligase"/>
</dbReference>
<dbReference type="InterPro" id="IPR027528">
    <property type="entry name" value="eIF3m"/>
</dbReference>
<evidence type="ECO:0000256" key="3">
    <source>
        <dbReference type="ARBA" id="ARBA00022840"/>
    </source>
</evidence>
<keyword evidence="5 8" id="KW-0030">Aminoacyl-tRNA synthetase</keyword>
<dbReference type="InterPro" id="IPR002305">
    <property type="entry name" value="aa-tRNA-synth_Ic"/>
</dbReference>
<dbReference type="HAMAP" id="MF_03012">
    <property type="entry name" value="eIF3m"/>
    <property type="match status" value="1"/>
</dbReference>
<dbReference type="GO" id="GO:0006437">
    <property type="term" value="P:tyrosyl-tRNA aminoacylation"/>
    <property type="evidence" value="ECO:0007669"/>
    <property type="project" value="InterPro"/>
</dbReference>
<name>A0A8S1HVK8_9PELO</name>
<dbReference type="GO" id="GO:0048477">
    <property type="term" value="P:oogenesis"/>
    <property type="evidence" value="ECO:0007669"/>
    <property type="project" value="UniProtKB-KW"/>
</dbReference>
<dbReference type="InterPro" id="IPR024088">
    <property type="entry name" value="Tyr-tRNA-ligase_bac-type"/>
</dbReference>
<dbReference type="GO" id="GO:0005829">
    <property type="term" value="C:cytosol"/>
    <property type="evidence" value="ECO:0007669"/>
    <property type="project" value="TreeGrafter"/>
</dbReference>
<evidence type="ECO:0000313" key="10">
    <source>
        <dbReference type="EMBL" id="CAD6199391.1"/>
    </source>
</evidence>
<dbReference type="AlphaFoldDB" id="A0A8S1HVK8"/>
<comment type="subcellular location">
    <subcellularLocation>
        <location evidence="7">Cytoplasm</location>
    </subcellularLocation>
</comment>
<dbReference type="Gene3D" id="1.10.240.10">
    <property type="entry name" value="Tyrosyl-Transfer RNA Synthetase"/>
    <property type="match status" value="2"/>
</dbReference>
<reference evidence="10" key="1">
    <citation type="submission" date="2020-10" db="EMBL/GenBank/DDBJ databases">
        <authorList>
            <person name="Kikuchi T."/>
        </authorList>
    </citation>
    <scope>NUCLEOTIDE SEQUENCE</scope>
    <source>
        <strain evidence="10">NKZ352</strain>
    </source>
</reference>